<proteinExistence type="predicted"/>
<name>A0A388JWY1_CHABU</name>
<evidence type="ECO:0000313" key="2">
    <source>
        <dbReference type="Proteomes" id="UP000265515"/>
    </source>
</evidence>
<sequence>MEIFGICFRISAVGWMAGGLICTLMVGIERGAEVAYSAELCNTGYGRGRPPVLAILADADGGGLLLRHYLPSAGRYHSGCVVRNGAEECYVQQTGMWPSAMTLPSLRRKIPFGSCSRKQD</sequence>
<dbReference type="Proteomes" id="UP000265515">
    <property type="component" value="Unassembled WGS sequence"/>
</dbReference>
<dbReference type="AlphaFoldDB" id="A0A388JWY1"/>
<evidence type="ECO:0000313" key="1">
    <source>
        <dbReference type="EMBL" id="GBG62299.1"/>
    </source>
</evidence>
<keyword evidence="2" id="KW-1185">Reference proteome</keyword>
<reference evidence="1 2" key="1">
    <citation type="journal article" date="2018" name="Cell">
        <title>The Chara Genome: Secondary Complexity and Implications for Plant Terrestrialization.</title>
        <authorList>
            <person name="Nishiyama T."/>
            <person name="Sakayama H."/>
            <person name="Vries J.D."/>
            <person name="Buschmann H."/>
            <person name="Saint-Marcoux D."/>
            <person name="Ullrich K.K."/>
            <person name="Haas F.B."/>
            <person name="Vanderstraeten L."/>
            <person name="Becker D."/>
            <person name="Lang D."/>
            <person name="Vosolsobe S."/>
            <person name="Rombauts S."/>
            <person name="Wilhelmsson P.K.I."/>
            <person name="Janitza P."/>
            <person name="Kern R."/>
            <person name="Heyl A."/>
            <person name="Rumpler F."/>
            <person name="Villalobos L.I.A.C."/>
            <person name="Clay J.M."/>
            <person name="Skokan R."/>
            <person name="Toyoda A."/>
            <person name="Suzuki Y."/>
            <person name="Kagoshima H."/>
            <person name="Schijlen E."/>
            <person name="Tajeshwar N."/>
            <person name="Catarino B."/>
            <person name="Hetherington A.J."/>
            <person name="Saltykova A."/>
            <person name="Bonnot C."/>
            <person name="Breuninger H."/>
            <person name="Symeonidi A."/>
            <person name="Radhakrishnan G.V."/>
            <person name="Van Nieuwerburgh F."/>
            <person name="Deforce D."/>
            <person name="Chang C."/>
            <person name="Karol K.G."/>
            <person name="Hedrich R."/>
            <person name="Ulvskov P."/>
            <person name="Glockner G."/>
            <person name="Delwiche C.F."/>
            <person name="Petrasek J."/>
            <person name="Van de Peer Y."/>
            <person name="Friml J."/>
            <person name="Beilby M."/>
            <person name="Dolan L."/>
            <person name="Kohara Y."/>
            <person name="Sugano S."/>
            <person name="Fujiyama A."/>
            <person name="Delaux P.-M."/>
            <person name="Quint M."/>
            <person name="TheiBen G."/>
            <person name="Hagemann M."/>
            <person name="Harholt J."/>
            <person name="Dunand C."/>
            <person name="Zachgo S."/>
            <person name="Langdale J."/>
            <person name="Maumus F."/>
            <person name="Straeten D.V.D."/>
            <person name="Gould S.B."/>
            <person name="Rensing S.A."/>
        </authorList>
    </citation>
    <scope>NUCLEOTIDE SEQUENCE [LARGE SCALE GENOMIC DNA]</scope>
    <source>
        <strain evidence="1 2">S276</strain>
    </source>
</reference>
<protein>
    <submittedName>
        <fullName evidence="1">Uncharacterized protein</fullName>
    </submittedName>
</protein>
<organism evidence="1 2">
    <name type="scientific">Chara braunii</name>
    <name type="common">Braun's stonewort</name>
    <dbReference type="NCBI Taxonomy" id="69332"/>
    <lineage>
        <taxon>Eukaryota</taxon>
        <taxon>Viridiplantae</taxon>
        <taxon>Streptophyta</taxon>
        <taxon>Charophyceae</taxon>
        <taxon>Charales</taxon>
        <taxon>Characeae</taxon>
        <taxon>Chara</taxon>
    </lineage>
</organism>
<comment type="caution">
    <text evidence="1">The sequence shown here is derived from an EMBL/GenBank/DDBJ whole genome shotgun (WGS) entry which is preliminary data.</text>
</comment>
<dbReference type="EMBL" id="BFEA01000027">
    <property type="protein sequence ID" value="GBG62299.1"/>
    <property type="molecule type" value="Genomic_DNA"/>
</dbReference>
<dbReference type="Gramene" id="GBG62299">
    <property type="protein sequence ID" value="GBG62299"/>
    <property type="gene ID" value="CBR_g29909"/>
</dbReference>
<accession>A0A388JWY1</accession>
<gene>
    <name evidence="1" type="ORF">CBR_g29909</name>
</gene>